<gene>
    <name evidence="2" type="ORF">SAMN05421540_10737</name>
</gene>
<dbReference type="Pfam" id="PF13472">
    <property type="entry name" value="Lipase_GDSL_2"/>
    <property type="match status" value="1"/>
</dbReference>
<protein>
    <submittedName>
        <fullName evidence="2">Lysophospholipase L1</fullName>
    </submittedName>
</protein>
<reference evidence="2 3" key="1">
    <citation type="submission" date="2016-10" db="EMBL/GenBank/DDBJ databases">
        <authorList>
            <person name="de Groot N.N."/>
        </authorList>
    </citation>
    <scope>NUCLEOTIDE SEQUENCE [LARGE SCALE GENOMIC DNA]</scope>
    <source>
        <strain evidence="2 3">DSM 23581</strain>
    </source>
</reference>
<dbReference type="SUPFAM" id="SSF52266">
    <property type="entry name" value="SGNH hydrolase"/>
    <property type="match status" value="1"/>
</dbReference>
<dbReference type="Proteomes" id="UP000198820">
    <property type="component" value="Unassembled WGS sequence"/>
</dbReference>
<dbReference type="InterPro" id="IPR036514">
    <property type="entry name" value="SGNH_hydro_sf"/>
</dbReference>
<dbReference type="Gene3D" id="3.40.50.1110">
    <property type="entry name" value="SGNH hydrolase"/>
    <property type="match status" value="1"/>
</dbReference>
<dbReference type="CDD" id="cd01832">
    <property type="entry name" value="SGNH_hydrolase_like_1"/>
    <property type="match status" value="1"/>
</dbReference>
<dbReference type="GO" id="GO:0016788">
    <property type="term" value="F:hydrolase activity, acting on ester bonds"/>
    <property type="evidence" value="ECO:0007669"/>
    <property type="project" value="UniProtKB-ARBA"/>
</dbReference>
<dbReference type="STRING" id="908615.SAMN05421540_10737"/>
<sequence length="244" mass="28343">MVKSTNPTFFVNLEYQNKLMHFKFAFLLYLTIQISMAQPQISYLALGDSYTIGESVSLQKSWPHLLMKDSQEHDFNIKNPKTIAKTGWRTDELISAIASENIADASYDLVSLLIGVNNQYQSIALEVYKEEFQELLNKAIHFSKHKTKGVFVVSIPDYSTTTFAKKSDKKNIREELNQYNAYAKQLCELYEIPFYDVTDLSSEINSEKEMLAEDDLHPSAKQYQKWVNHFIENFNKDFSHLKHE</sequence>
<dbReference type="InterPro" id="IPR013830">
    <property type="entry name" value="SGNH_hydro"/>
</dbReference>
<accession>A0A1H4C474</accession>
<keyword evidence="3" id="KW-1185">Reference proteome</keyword>
<evidence type="ECO:0000313" key="2">
    <source>
        <dbReference type="EMBL" id="SEA55176.1"/>
    </source>
</evidence>
<organism evidence="2 3">
    <name type="scientific">Psychroflexus halocasei</name>
    <dbReference type="NCBI Taxonomy" id="908615"/>
    <lineage>
        <taxon>Bacteria</taxon>
        <taxon>Pseudomonadati</taxon>
        <taxon>Bacteroidota</taxon>
        <taxon>Flavobacteriia</taxon>
        <taxon>Flavobacteriales</taxon>
        <taxon>Flavobacteriaceae</taxon>
        <taxon>Psychroflexus</taxon>
    </lineage>
</organism>
<dbReference type="EMBL" id="FNQF01000007">
    <property type="protein sequence ID" value="SEA55176.1"/>
    <property type="molecule type" value="Genomic_DNA"/>
</dbReference>
<name>A0A1H4C474_9FLAO</name>
<proteinExistence type="predicted"/>
<evidence type="ECO:0000259" key="1">
    <source>
        <dbReference type="Pfam" id="PF13472"/>
    </source>
</evidence>
<dbReference type="AlphaFoldDB" id="A0A1H4C474"/>
<evidence type="ECO:0000313" key="3">
    <source>
        <dbReference type="Proteomes" id="UP000198820"/>
    </source>
</evidence>
<feature type="domain" description="SGNH hydrolase-type esterase" evidence="1">
    <location>
        <begin position="45"/>
        <end position="224"/>
    </location>
</feature>